<protein>
    <submittedName>
        <fullName evidence="1">Uncharacterized protein</fullName>
    </submittedName>
</protein>
<dbReference type="EMBL" id="GBRH01276152">
    <property type="protein sequence ID" value="JAD21743.1"/>
    <property type="molecule type" value="Transcribed_RNA"/>
</dbReference>
<dbReference type="AlphaFoldDB" id="A0A0A8Y8Z4"/>
<reference evidence="1" key="1">
    <citation type="submission" date="2014-09" db="EMBL/GenBank/DDBJ databases">
        <authorList>
            <person name="Magalhaes I.L.F."/>
            <person name="Oliveira U."/>
            <person name="Santos F.R."/>
            <person name="Vidigal T.H.D.A."/>
            <person name="Brescovit A.D."/>
            <person name="Santos A.J."/>
        </authorList>
    </citation>
    <scope>NUCLEOTIDE SEQUENCE</scope>
    <source>
        <tissue evidence="1">Shoot tissue taken approximately 20 cm above the soil surface</tissue>
    </source>
</reference>
<accession>A0A0A8Y8Z4</accession>
<evidence type="ECO:0000313" key="1">
    <source>
        <dbReference type="EMBL" id="JAD21743.1"/>
    </source>
</evidence>
<reference evidence="1" key="2">
    <citation type="journal article" date="2015" name="Data Brief">
        <title>Shoot transcriptome of the giant reed, Arundo donax.</title>
        <authorList>
            <person name="Barrero R.A."/>
            <person name="Guerrero F.D."/>
            <person name="Moolhuijzen P."/>
            <person name="Goolsby J.A."/>
            <person name="Tidwell J."/>
            <person name="Bellgard S.E."/>
            <person name="Bellgard M.I."/>
        </authorList>
    </citation>
    <scope>NUCLEOTIDE SEQUENCE</scope>
    <source>
        <tissue evidence="1">Shoot tissue taken approximately 20 cm above the soil surface</tissue>
    </source>
</reference>
<proteinExistence type="predicted"/>
<sequence>MTLLGGIVLWFSLSPGVLQLKSVRRRHLRISFSSLEASQCGDPTPWWLWLRVARVGVSDVGWWLLLLWWWSC</sequence>
<name>A0A0A8Y8Z4_ARUDO</name>
<organism evidence="1">
    <name type="scientific">Arundo donax</name>
    <name type="common">Giant reed</name>
    <name type="synonym">Donax arundinaceus</name>
    <dbReference type="NCBI Taxonomy" id="35708"/>
    <lineage>
        <taxon>Eukaryota</taxon>
        <taxon>Viridiplantae</taxon>
        <taxon>Streptophyta</taxon>
        <taxon>Embryophyta</taxon>
        <taxon>Tracheophyta</taxon>
        <taxon>Spermatophyta</taxon>
        <taxon>Magnoliopsida</taxon>
        <taxon>Liliopsida</taxon>
        <taxon>Poales</taxon>
        <taxon>Poaceae</taxon>
        <taxon>PACMAD clade</taxon>
        <taxon>Arundinoideae</taxon>
        <taxon>Arundineae</taxon>
        <taxon>Arundo</taxon>
    </lineage>
</organism>